<dbReference type="EMBL" id="CP121689">
    <property type="protein sequence ID" value="WZL75473.1"/>
    <property type="molecule type" value="Genomic_DNA"/>
</dbReference>
<sequence length="165" mass="18229">MKVDVSTLVLYGVALSWLLISFQKDKARTILALKKAWKSFAGILPPFLTVIFLISLVIVFLPERSIAAFLGEQSGFPGYLIASLVGAITLIPGFVAFPMAKMLLDQGAGIAQMAVFISTLMMVGVVTAPLEARYFRLRATLWRNLLAYFYSFLVGYVVWIAVKGW</sequence>
<name>A0ABZ2Y8Y2_9BACT</name>
<feature type="transmembrane region" description="Helical" evidence="7">
    <location>
        <begin position="109"/>
        <end position="130"/>
    </location>
</feature>
<proteinExistence type="inferred from homology"/>
<evidence type="ECO:0000256" key="7">
    <source>
        <dbReference type="SAM" id="Phobius"/>
    </source>
</evidence>
<comment type="similarity">
    <text evidence="2">Belongs to the UPF0718 family.</text>
</comment>
<keyword evidence="9" id="KW-1185">Reference proteome</keyword>
<evidence type="ECO:0000256" key="4">
    <source>
        <dbReference type="ARBA" id="ARBA00022692"/>
    </source>
</evidence>
<evidence type="ECO:0000313" key="8">
    <source>
        <dbReference type="EMBL" id="WZL75473.1"/>
    </source>
</evidence>
<feature type="transmembrane region" description="Helical" evidence="7">
    <location>
        <begin position="76"/>
        <end position="97"/>
    </location>
</feature>
<evidence type="ECO:0000256" key="2">
    <source>
        <dbReference type="ARBA" id="ARBA00006386"/>
    </source>
</evidence>
<feature type="transmembrane region" description="Helical" evidence="7">
    <location>
        <begin position="43"/>
        <end position="61"/>
    </location>
</feature>
<gene>
    <name evidence="8" type="ORF">QBE54_07710</name>
</gene>
<evidence type="ECO:0000256" key="1">
    <source>
        <dbReference type="ARBA" id="ARBA00004651"/>
    </source>
</evidence>
<reference evidence="8 9" key="1">
    <citation type="submission" date="2023-03" db="EMBL/GenBank/DDBJ databases">
        <title>Novel Species.</title>
        <authorList>
            <person name="Ma S."/>
        </authorList>
    </citation>
    <scope>NUCLEOTIDE SEQUENCE [LARGE SCALE GENOMIC DNA]</scope>
    <source>
        <strain evidence="8 9">B11</strain>
    </source>
</reference>
<dbReference type="Pfam" id="PF03773">
    <property type="entry name" value="ArsP_1"/>
    <property type="match status" value="1"/>
</dbReference>
<protein>
    <submittedName>
        <fullName evidence="8">Permease</fullName>
    </submittedName>
</protein>
<evidence type="ECO:0000256" key="6">
    <source>
        <dbReference type="ARBA" id="ARBA00023136"/>
    </source>
</evidence>
<dbReference type="InterPro" id="IPR005524">
    <property type="entry name" value="DUF318"/>
</dbReference>
<evidence type="ECO:0000256" key="3">
    <source>
        <dbReference type="ARBA" id="ARBA00022475"/>
    </source>
</evidence>
<organism evidence="8 9">
    <name type="scientific">Thermatribacter velox</name>
    <dbReference type="NCBI Taxonomy" id="3039681"/>
    <lineage>
        <taxon>Bacteria</taxon>
        <taxon>Pseudomonadati</taxon>
        <taxon>Atribacterota</taxon>
        <taxon>Atribacteria</taxon>
        <taxon>Atribacterales</taxon>
        <taxon>Thermatribacteraceae</taxon>
        <taxon>Thermatribacter</taxon>
    </lineage>
</organism>
<keyword evidence="6 7" id="KW-0472">Membrane</keyword>
<dbReference type="Proteomes" id="UP001461341">
    <property type="component" value="Chromosome"/>
</dbReference>
<keyword evidence="5 7" id="KW-1133">Transmembrane helix</keyword>
<dbReference type="RefSeq" id="WP_369017620.1">
    <property type="nucleotide sequence ID" value="NZ_CP121689.1"/>
</dbReference>
<evidence type="ECO:0000256" key="5">
    <source>
        <dbReference type="ARBA" id="ARBA00022989"/>
    </source>
</evidence>
<feature type="transmembrane region" description="Helical" evidence="7">
    <location>
        <begin position="6"/>
        <end position="22"/>
    </location>
</feature>
<accession>A0ABZ2Y8Y2</accession>
<comment type="subcellular location">
    <subcellularLocation>
        <location evidence="1">Cell membrane</location>
        <topology evidence="1">Multi-pass membrane protein</topology>
    </subcellularLocation>
</comment>
<keyword evidence="4 7" id="KW-0812">Transmembrane</keyword>
<keyword evidence="3" id="KW-1003">Cell membrane</keyword>
<feature type="transmembrane region" description="Helical" evidence="7">
    <location>
        <begin position="142"/>
        <end position="162"/>
    </location>
</feature>
<evidence type="ECO:0000313" key="9">
    <source>
        <dbReference type="Proteomes" id="UP001461341"/>
    </source>
</evidence>